<evidence type="ECO:0008006" key="3">
    <source>
        <dbReference type="Google" id="ProtNLM"/>
    </source>
</evidence>
<reference evidence="1" key="1">
    <citation type="submission" date="2020-05" db="EMBL/GenBank/DDBJ databases">
        <title>Phylogenomic resolution of chytrid fungi.</title>
        <authorList>
            <person name="Stajich J.E."/>
            <person name="Amses K."/>
            <person name="Simmons R."/>
            <person name="Seto K."/>
            <person name="Myers J."/>
            <person name="Bonds A."/>
            <person name="Quandt C.A."/>
            <person name="Barry K."/>
            <person name="Liu P."/>
            <person name="Grigoriev I."/>
            <person name="Longcore J.E."/>
            <person name="James T.Y."/>
        </authorList>
    </citation>
    <scope>NUCLEOTIDE SEQUENCE</scope>
    <source>
        <strain evidence="1">JEL0318</strain>
    </source>
</reference>
<protein>
    <recommendedName>
        <fullName evidence="3">RNase H type-1 domain-containing protein</fullName>
    </recommendedName>
</protein>
<accession>A0AAD5SHL0</accession>
<evidence type="ECO:0000313" key="1">
    <source>
        <dbReference type="EMBL" id="KAJ3054535.1"/>
    </source>
</evidence>
<evidence type="ECO:0000313" key="2">
    <source>
        <dbReference type="Proteomes" id="UP001212841"/>
    </source>
</evidence>
<sequence>MPYVRNARNTSLCSDGSHLRGDITIRGRRYAMFSSGYAFTDIRGRILEAKGTNAPDAKSAEKDGVMALINLAHDEDNLLIYTDCEYNLEDLMYTDAGVQFRNIIDCRRGGTSVCWSPAHIGVNGPVDQAAKRAREERWQQKVAALKRVRRS</sequence>
<name>A0AAD5SHL0_9FUNG</name>
<gene>
    <name evidence="1" type="ORF">HK097_001564</name>
</gene>
<dbReference type="AlphaFoldDB" id="A0AAD5SHL0"/>
<organism evidence="1 2">
    <name type="scientific">Rhizophlyctis rosea</name>
    <dbReference type="NCBI Taxonomy" id="64517"/>
    <lineage>
        <taxon>Eukaryota</taxon>
        <taxon>Fungi</taxon>
        <taxon>Fungi incertae sedis</taxon>
        <taxon>Chytridiomycota</taxon>
        <taxon>Chytridiomycota incertae sedis</taxon>
        <taxon>Chytridiomycetes</taxon>
        <taxon>Rhizophlyctidales</taxon>
        <taxon>Rhizophlyctidaceae</taxon>
        <taxon>Rhizophlyctis</taxon>
    </lineage>
</organism>
<comment type="caution">
    <text evidence="1">The sequence shown here is derived from an EMBL/GenBank/DDBJ whole genome shotgun (WGS) entry which is preliminary data.</text>
</comment>
<keyword evidence="2" id="KW-1185">Reference proteome</keyword>
<dbReference type="Proteomes" id="UP001212841">
    <property type="component" value="Unassembled WGS sequence"/>
</dbReference>
<dbReference type="EMBL" id="JADGJD010000131">
    <property type="protein sequence ID" value="KAJ3054535.1"/>
    <property type="molecule type" value="Genomic_DNA"/>
</dbReference>
<proteinExistence type="predicted"/>